<evidence type="ECO:0000256" key="2">
    <source>
        <dbReference type="ARBA" id="ARBA00022676"/>
    </source>
</evidence>
<dbReference type="InterPro" id="IPR001296">
    <property type="entry name" value="Glyco_trans_1"/>
</dbReference>
<feature type="compositionally biased region" description="Gly residues" evidence="4">
    <location>
        <begin position="388"/>
        <end position="408"/>
    </location>
</feature>
<reference evidence="7 8" key="1">
    <citation type="submission" date="2020-07" db="EMBL/GenBank/DDBJ databases">
        <title>Sequencing the genomes of 1000 actinobacteria strains.</title>
        <authorList>
            <person name="Klenk H.-P."/>
        </authorList>
    </citation>
    <scope>NUCLEOTIDE SEQUENCE [LARGE SCALE GENOMIC DNA]</scope>
    <source>
        <strain evidence="7 8">DSM 42178</strain>
    </source>
</reference>
<sequence length="448" mass="47416">MHVVYVIDSVARGGGAEQALVEMAPLLVEGGVRLDVVHLRDVPGFQPQLRAAGARVFGLPATARAGRVARLRGLLRELRPDLVHTTLFEADVAGRTAAALAGVPVVSSLVNSAYGPEHRSAPGLRPWRVRAAQALDAATARRVVRFHALTRHVAVSMAARLRLDPARIEVVPRGRAPERLGDALADDPAARSRRARVRAGLGLPGDVPVVLAAARHQHQKGLDVLLRAWGVVVARRPDAVLLVAGPAGAQTPLLRRLAAALPDGTVRLLGAREDVPELMGAAEAFVAPSRWEGLGSAAMEALGVGVPLVVSDVPALRETVGSERHALLVPPESSWRLAEALLASLEDRSAALRRARAGREHFLAHFTLERVTRRMVELYARALAEAGGPGGRSGGGRLGPYPGGGWGRPGAESTGVSPPWGRAGLDRWVASRRPAGQAFDRVRIPSPR</sequence>
<evidence type="ECO:0000259" key="5">
    <source>
        <dbReference type="Pfam" id="PF00534"/>
    </source>
</evidence>
<feature type="region of interest" description="Disordered" evidence="4">
    <location>
        <begin position="388"/>
        <end position="420"/>
    </location>
</feature>
<feature type="domain" description="Glycosyltransferase subfamily 4-like N-terminal" evidence="6">
    <location>
        <begin position="14"/>
        <end position="174"/>
    </location>
</feature>
<evidence type="ECO:0000313" key="8">
    <source>
        <dbReference type="Proteomes" id="UP000567795"/>
    </source>
</evidence>
<comment type="caution">
    <text evidence="7">The sequence shown here is derived from an EMBL/GenBank/DDBJ whole genome shotgun (WGS) entry which is preliminary data.</text>
</comment>
<keyword evidence="8" id="KW-1185">Reference proteome</keyword>
<evidence type="ECO:0000313" key="7">
    <source>
        <dbReference type="EMBL" id="NYI07457.1"/>
    </source>
</evidence>
<gene>
    <name evidence="7" type="ORF">FHU37_004400</name>
</gene>
<dbReference type="Gene3D" id="3.40.50.2000">
    <property type="entry name" value="Glycogen Phosphorylase B"/>
    <property type="match status" value="2"/>
</dbReference>
<dbReference type="Proteomes" id="UP000567795">
    <property type="component" value="Unassembled WGS sequence"/>
</dbReference>
<dbReference type="PANTHER" id="PTHR12526">
    <property type="entry name" value="GLYCOSYLTRANSFERASE"/>
    <property type="match status" value="1"/>
</dbReference>
<dbReference type="RefSeq" id="WP_179815865.1">
    <property type="nucleotide sequence ID" value="NZ_JACBZD010000001.1"/>
</dbReference>
<dbReference type="AlphaFoldDB" id="A0A853A024"/>
<keyword evidence="3 7" id="KW-0808">Transferase</keyword>
<dbReference type="CDD" id="cd03801">
    <property type="entry name" value="GT4_PimA-like"/>
    <property type="match status" value="1"/>
</dbReference>
<name>A0A853A024_9ACTN</name>
<feature type="domain" description="Glycosyl transferase family 1" evidence="5">
    <location>
        <begin position="197"/>
        <end position="360"/>
    </location>
</feature>
<accession>A0A853A024</accession>
<evidence type="ECO:0000256" key="4">
    <source>
        <dbReference type="SAM" id="MobiDB-lite"/>
    </source>
</evidence>
<protein>
    <recommendedName>
        <fullName evidence="1">D-inositol 3-phosphate glycosyltransferase</fullName>
    </recommendedName>
</protein>
<evidence type="ECO:0000259" key="6">
    <source>
        <dbReference type="Pfam" id="PF13579"/>
    </source>
</evidence>
<dbReference type="SUPFAM" id="SSF53756">
    <property type="entry name" value="UDP-Glycosyltransferase/glycogen phosphorylase"/>
    <property type="match status" value="1"/>
</dbReference>
<dbReference type="Pfam" id="PF00534">
    <property type="entry name" value="Glycos_transf_1"/>
    <property type="match status" value="1"/>
</dbReference>
<evidence type="ECO:0000256" key="1">
    <source>
        <dbReference type="ARBA" id="ARBA00021292"/>
    </source>
</evidence>
<dbReference type="Pfam" id="PF13579">
    <property type="entry name" value="Glyco_trans_4_4"/>
    <property type="match status" value="1"/>
</dbReference>
<dbReference type="GO" id="GO:0016757">
    <property type="term" value="F:glycosyltransferase activity"/>
    <property type="evidence" value="ECO:0007669"/>
    <property type="project" value="UniProtKB-KW"/>
</dbReference>
<dbReference type="PANTHER" id="PTHR12526:SF635">
    <property type="entry name" value="GLYCOSYL TRANSFERASE GROUP 1"/>
    <property type="match status" value="1"/>
</dbReference>
<dbReference type="EMBL" id="JACBZD010000001">
    <property type="protein sequence ID" value="NYI07457.1"/>
    <property type="molecule type" value="Genomic_DNA"/>
</dbReference>
<evidence type="ECO:0000256" key="3">
    <source>
        <dbReference type="ARBA" id="ARBA00022679"/>
    </source>
</evidence>
<keyword evidence="2" id="KW-0328">Glycosyltransferase</keyword>
<organism evidence="7 8">
    <name type="scientific">Allostreptomyces psammosilenae</name>
    <dbReference type="NCBI Taxonomy" id="1892865"/>
    <lineage>
        <taxon>Bacteria</taxon>
        <taxon>Bacillati</taxon>
        <taxon>Actinomycetota</taxon>
        <taxon>Actinomycetes</taxon>
        <taxon>Kitasatosporales</taxon>
        <taxon>Streptomycetaceae</taxon>
        <taxon>Allostreptomyces</taxon>
    </lineage>
</organism>
<dbReference type="InterPro" id="IPR028098">
    <property type="entry name" value="Glyco_trans_4-like_N"/>
</dbReference>
<proteinExistence type="predicted"/>